<sequence length="240" mass="25841">MVAAAGARKPGGARSARSPTPCSGQGTPGGTLHRHGPAGDGRSLSGPCTGGSRGVSADGDITGLLHRWRDGDEAAMNELSPLVHDRLQQLAHSAFRNEYAAQTLQPTAVVNEAWLQLAGAQPAVENRGHFYALAARMMRRILVNHAHARNAQKRGGDQLRVTLDLAAVNEDTQDSDVLELHEALDALATHDSHLEELLELHYFGGFTAAEIAEALDVSESTAKRQMRFARAWVRRYLDTA</sequence>
<keyword evidence="8" id="KW-1185">Reference proteome</keyword>
<dbReference type="Proteomes" id="UP000325372">
    <property type="component" value="Unassembled WGS sequence"/>
</dbReference>
<keyword evidence="4" id="KW-0804">Transcription</keyword>
<keyword evidence="3" id="KW-0731">Sigma factor</keyword>
<dbReference type="EMBL" id="VYXP01000009">
    <property type="protein sequence ID" value="KAA9130210.1"/>
    <property type="molecule type" value="Genomic_DNA"/>
</dbReference>
<dbReference type="InterPro" id="IPR053812">
    <property type="entry name" value="HTH_Sigma70_ECF-like"/>
</dbReference>
<evidence type="ECO:0000259" key="6">
    <source>
        <dbReference type="Pfam" id="PF07638"/>
    </source>
</evidence>
<comment type="caution">
    <text evidence="7">The sequence shown here is derived from an EMBL/GenBank/DDBJ whole genome shotgun (WGS) entry which is preliminary data.</text>
</comment>
<dbReference type="NCBIfam" id="TIGR02937">
    <property type="entry name" value="sigma70-ECF"/>
    <property type="match status" value="1"/>
</dbReference>
<evidence type="ECO:0000256" key="5">
    <source>
        <dbReference type="SAM" id="MobiDB-lite"/>
    </source>
</evidence>
<dbReference type="InterPro" id="IPR014284">
    <property type="entry name" value="RNA_pol_sigma-70_dom"/>
</dbReference>
<reference evidence="7 8" key="1">
    <citation type="submission" date="2019-09" db="EMBL/GenBank/DDBJ databases">
        <title>Wenzhouxiangella sp. Genome sequencing and assembly.</title>
        <authorList>
            <person name="Zhang R."/>
        </authorList>
    </citation>
    <scope>NUCLEOTIDE SEQUENCE [LARGE SCALE GENOMIC DNA]</scope>
    <source>
        <strain evidence="7 8">W260</strain>
    </source>
</reference>
<organism evidence="7 8">
    <name type="scientific">Marinihelvus fidelis</name>
    <dbReference type="NCBI Taxonomy" id="2613842"/>
    <lineage>
        <taxon>Bacteria</taxon>
        <taxon>Pseudomonadati</taxon>
        <taxon>Pseudomonadota</taxon>
        <taxon>Gammaproteobacteria</taxon>
        <taxon>Chromatiales</taxon>
        <taxon>Wenzhouxiangellaceae</taxon>
        <taxon>Marinihelvus</taxon>
    </lineage>
</organism>
<dbReference type="InterPro" id="IPR013325">
    <property type="entry name" value="RNA_pol_sigma_r2"/>
</dbReference>
<dbReference type="PANTHER" id="PTHR43133">
    <property type="entry name" value="RNA POLYMERASE ECF-TYPE SIGMA FACTO"/>
    <property type="match status" value="1"/>
</dbReference>
<keyword evidence="2" id="KW-0805">Transcription regulation</keyword>
<feature type="compositionally biased region" description="Low complexity" evidence="5">
    <location>
        <begin position="1"/>
        <end position="17"/>
    </location>
</feature>
<dbReference type="PANTHER" id="PTHR43133:SF39">
    <property type="entry name" value="SIMILAR TO RNA POLYMERASE SIGMA-E FACTOR"/>
    <property type="match status" value="1"/>
</dbReference>
<dbReference type="Gene3D" id="1.10.10.10">
    <property type="entry name" value="Winged helix-like DNA-binding domain superfamily/Winged helix DNA-binding domain"/>
    <property type="match status" value="1"/>
</dbReference>
<dbReference type="Pfam" id="PF07638">
    <property type="entry name" value="Sigma70_ECF"/>
    <property type="match status" value="1"/>
</dbReference>
<dbReference type="GO" id="GO:0006352">
    <property type="term" value="P:DNA-templated transcription initiation"/>
    <property type="evidence" value="ECO:0007669"/>
    <property type="project" value="InterPro"/>
</dbReference>
<dbReference type="SUPFAM" id="SSF88659">
    <property type="entry name" value="Sigma3 and sigma4 domains of RNA polymerase sigma factors"/>
    <property type="match status" value="1"/>
</dbReference>
<accession>A0A5N0T548</accession>
<name>A0A5N0T548_9GAMM</name>
<evidence type="ECO:0000256" key="4">
    <source>
        <dbReference type="ARBA" id="ARBA00023163"/>
    </source>
</evidence>
<evidence type="ECO:0000256" key="1">
    <source>
        <dbReference type="ARBA" id="ARBA00010641"/>
    </source>
</evidence>
<dbReference type="NCBIfam" id="TIGR02999">
    <property type="entry name" value="Sig-70_X6"/>
    <property type="match status" value="1"/>
</dbReference>
<protein>
    <submittedName>
        <fullName evidence="7">Sigma-70 family RNA polymerase sigma factor</fullName>
    </submittedName>
</protein>
<comment type="similarity">
    <text evidence="1">Belongs to the sigma-70 factor family. ECF subfamily.</text>
</comment>
<evidence type="ECO:0000256" key="2">
    <source>
        <dbReference type="ARBA" id="ARBA00023015"/>
    </source>
</evidence>
<dbReference type="CDD" id="cd06171">
    <property type="entry name" value="Sigma70_r4"/>
    <property type="match status" value="1"/>
</dbReference>
<dbReference type="SUPFAM" id="SSF88946">
    <property type="entry name" value="Sigma2 domain of RNA polymerase sigma factors"/>
    <property type="match status" value="1"/>
</dbReference>
<evidence type="ECO:0000313" key="7">
    <source>
        <dbReference type="EMBL" id="KAA9130210.1"/>
    </source>
</evidence>
<dbReference type="InterPro" id="IPR036388">
    <property type="entry name" value="WH-like_DNA-bd_sf"/>
</dbReference>
<feature type="domain" description="RNA polymerase sigma-70 ECF-like HTH" evidence="6">
    <location>
        <begin position="60"/>
        <end position="237"/>
    </location>
</feature>
<dbReference type="AlphaFoldDB" id="A0A5N0T548"/>
<dbReference type="InterPro" id="IPR039425">
    <property type="entry name" value="RNA_pol_sigma-70-like"/>
</dbReference>
<gene>
    <name evidence="7" type="ORF">F3N42_13670</name>
</gene>
<evidence type="ECO:0000256" key="3">
    <source>
        <dbReference type="ARBA" id="ARBA00023082"/>
    </source>
</evidence>
<dbReference type="GO" id="GO:0016987">
    <property type="term" value="F:sigma factor activity"/>
    <property type="evidence" value="ECO:0007669"/>
    <property type="project" value="UniProtKB-KW"/>
</dbReference>
<proteinExistence type="inferred from homology"/>
<evidence type="ECO:0000313" key="8">
    <source>
        <dbReference type="Proteomes" id="UP000325372"/>
    </source>
</evidence>
<dbReference type="InterPro" id="IPR011517">
    <property type="entry name" value="RNA_pol_sigma70_ECF-like"/>
</dbReference>
<dbReference type="InterPro" id="IPR013324">
    <property type="entry name" value="RNA_pol_sigma_r3/r4-like"/>
</dbReference>
<dbReference type="Gene3D" id="1.10.1740.10">
    <property type="match status" value="1"/>
</dbReference>
<feature type="region of interest" description="Disordered" evidence="5">
    <location>
        <begin position="1"/>
        <end position="56"/>
    </location>
</feature>